<gene>
    <name evidence="2" type="ORF">SAMN04488047_102172</name>
</gene>
<dbReference type="PANTHER" id="PTHR46230">
    <property type="match status" value="1"/>
</dbReference>
<dbReference type="GO" id="GO:0016226">
    <property type="term" value="P:iron-sulfur cluster assembly"/>
    <property type="evidence" value="ECO:0007669"/>
    <property type="project" value="TreeGrafter"/>
</dbReference>
<evidence type="ECO:0000256" key="1">
    <source>
        <dbReference type="RuleBase" id="RU003860"/>
    </source>
</evidence>
<keyword evidence="3" id="KW-1185">Reference proteome</keyword>
<comment type="similarity">
    <text evidence="1">Belongs to the BolA/IbaG family.</text>
</comment>
<evidence type="ECO:0000313" key="2">
    <source>
        <dbReference type="EMBL" id="SFP06391.1"/>
    </source>
</evidence>
<dbReference type="STRING" id="441119.SAMN04488047_102172"/>
<dbReference type="AlphaFoldDB" id="A0A1I5MBK6"/>
<dbReference type="RefSeq" id="WP_093418262.1">
    <property type="nucleotide sequence ID" value="NZ_FOXA01000002.1"/>
</dbReference>
<reference evidence="2 3" key="1">
    <citation type="submission" date="2016-10" db="EMBL/GenBank/DDBJ databases">
        <authorList>
            <person name="de Groot N.N."/>
        </authorList>
    </citation>
    <scope>NUCLEOTIDE SEQUENCE [LARGE SCALE GENOMIC DNA]</scope>
    <source>
        <strain evidence="2 3">DSM 19547</strain>
    </source>
</reference>
<dbReference type="PIRSF" id="PIRSF003113">
    <property type="entry name" value="BolA"/>
    <property type="match status" value="1"/>
</dbReference>
<dbReference type="PANTHER" id="PTHR46230:SF7">
    <property type="entry name" value="BOLA-LIKE PROTEIN 1"/>
    <property type="match status" value="1"/>
</dbReference>
<dbReference type="InterPro" id="IPR036065">
    <property type="entry name" value="BolA-like_sf"/>
</dbReference>
<name>A0A1I5MBK6_9RHOB</name>
<dbReference type="Proteomes" id="UP000199356">
    <property type="component" value="Unassembled WGS sequence"/>
</dbReference>
<evidence type="ECO:0000313" key="3">
    <source>
        <dbReference type="Proteomes" id="UP000199356"/>
    </source>
</evidence>
<dbReference type="Gene3D" id="3.30.300.90">
    <property type="entry name" value="BolA-like"/>
    <property type="match status" value="1"/>
</dbReference>
<accession>A0A1I5MBK6</accession>
<sequence length="85" mass="9480">MTAADEIESRLRDAFDPTVLQVEDESERHRGHAGYREGGDSHFRVTIQAPAFTPMTRIERHRAIHEALGPDLVGRIHALALHVSG</sequence>
<protein>
    <submittedName>
        <fullName evidence="2">BolA protein</fullName>
    </submittedName>
</protein>
<organism evidence="2 3">
    <name type="scientific">Tranquillimonas alkanivorans</name>
    <dbReference type="NCBI Taxonomy" id="441119"/>
    <lineage>
        <taxon>Bacteria</taxon>
        <taxon>Pseudomonadati</taxon>
        <taxon>Pseudomonadota</taxon>
        <taxon>Alphaproteobacteria</taxon>
        <taxon>Rhodobacterales</taxon>
        <taxon>Roseobacteraceae</taxon>
        <taxon>Tranquillimonas</taxon>
    </lineage>
</organism>
<dbReference type="SUPFAM" id="SSF82657">
    <property type="entry name" value="BolA-like"/>
    <property type="match status" value="1"/>
</dbReference>
<dbReference type="EMBL" id="FOXA01000002">
    <property type="protein sequence ID" value="SFP06391.1"/>
    <property type="molecule type" value="Genomic_DNA"/>
</dbReference>
<dbReference type="Pfam" id="PF01722">
    <property type="entry name" value="BolA"/>
    <property type="match status" value="1"/>
</dbReference>
<dbReference type="OrthoDB" id="9811118at2"/>
<dbReference type="InterPro" id="IPR002634">
    <property type="entry name" value="BolA"/>
</dbReference>
<proteinExistence type="inferred from homology"/>